<accession>A0AAD3DB54</accession>
<sequence length="1177" mass="133417">MSRQHLTGRIEFRFNLGQGQPRDRQHKIDDSSSTSDGIQQNNIPHSKAGKKRPRDESQDVCNTDYFQDEAGFYFIQDGDMCQNQSFLIVAASPEMYLVTTASSSNSKVEIRDFELLTCNKVKTIHIYKDGIRCLIDEKVNSMKVDKKVRYLSLADVNKIEDSSDKNELKILKRKMSIEAMVDAISPIITVVKTDPFAIIEIYDDDGRSTVVILKGKHALQLHAYIEPGNKIMLKDVKRQKWHVPKSLEKEGIPKRLRSRSPEYVFVVSAVNQMSLEEAACPSKGTFPQCLPSTIHPLTSIQGEVMSVKFTSFMQSDCEVRQLHYILMKPCNLSNNDKDSGLMKLYMTYYPTSPSLFIGLKKGCIVRAINVHRCESDTLQTFKKSVGEEYRCFGACLRSTVSMAFMPAFDKHEALHTSLSQIQFSVFAFKTIRRTYYEMEWMSLFRMQFSRCKLILDHADKFLTTIQTRCNCYLHNHKKGRDPYFEFFDHGCECLNDEDREDSIELCFCPVKMPQLDFPFFLSIDEVRRIGIMRIKEAMPALYQTFTNKSFLDRKLGVGCTSSIHIRSDELSRQLGYCTGNICIAGALHSMKSNEVRTINDGDYILQCCKCSFQAETSFQSSRKEVQQIGDMINLNVHKVIISMIYLGEYGATGNDNGVVISDLKSPHSSSNGISFVVQQKNLFFLASLHLQYREAEPTHLNTNTQSINFEKTQSLDETKFARLVRQRWRPTRRKQVYNGYEVGLGNFVPFVDKKLNHDPYHHTMKLSIQLQSSAIDLPFLPPQVIAMADAWLGLVESSLSALLTGCWDELNENTENILYAIYLHFDPSDIVGKVIDLAQVNVKVIEYENTCENMKLFPVFFKTENGPSFLGGKPMVPGTVSNRVKRKHLVSKKIKIVFGEALIQSPLMGSNCSALSLSKLNFISSVGKVVPCYNSIKIRNAQVIKIRFCRAKAECNHCFSPLIRKKKTEHQSRFWSNPLSLENLTSKSKAKVGTKLPRLLVCPNKCDERHAYIKWELSGILHDNTGTAKIFSERDTTLLILGEGLDVQCIESGAWTSPYGITYKAGVQMIPKNAVDSNEKISVDSMAYLELYRHCTSCGTFQRPLDFICKIKSNPANEPNTQDSEEIPIVSSLGKEGTVMRSSDLSFTSKSMNLLALDACRTSNEPQISGWSILNNL</sequence>
<feature type="compositionally biased region" description="Polar residues" evidence="1">
    <location>
        <begin position="31"/>
        <end position="44"/>
    </location>
</feature>
<organism evidence="2 3">
    <name type="scientific">Chaetoceros tenuissimus</name>
    <dbReference type="NCBI Taxonomy" id="426638"/>
    <lineage>
        <taxon>Eukaryota</taxon>
        <taxon>Sar</taxon>
        <taxon>Stramenopiles</taxon>
        <taxon>Ochrophyta</taxon>
        <taxon>Bacillariophyta</taxon>
        <taxon>Coscinodiscophyceae</taxon>
        <taxon>Chaetocerotophycidae</taxon>
        <taxon>Chaetocerotales</taxon>
        <taxon>Chaetocerotaceae</taxon>
        <taxon>Chaetoceros</taxon>
    </lineage>
</organism>
<evidence type="ECO:0000313" key="2">
    <source>
        <dbReference type="EMBL" id="GFH61209.1"/>
    </source>
</evidence>
<comment type="caution">
    <text evidence="2">The sequence shown here is derived from an EMBL/GenBank/DDBJ whole genome shotgun (WGS) entry which is preliminary data.</text>
</comment>
<keyword evidence="3" id="KW-1185">Reference proteome</keyword>
<proteinExistence type="predicted"/>
<evidence type="ECO:0000313" key="3">
    <source>
        <dbReference type="Proteomes" id="UP001054902"/>
    </source>
</evidence>
<reference evidence="2 3" key="1">
    <citation type="journal article" date="2021" name="Sci. Rep.">
        <title>The genome of the diatom Chaetoceros tenuissimus carries an ancient integrated fragment of an extant virus.</title>
        <authorList>
            <person name="Hongo Y."/>
            <person name="Kimura K."/>
            <person name="Takaki Y."/>
            <person name="Yoshida Y."/>
            <person name="Baba S."/>
            <person name="Kobayashi G."/>
            <person name="Nagasaki K."/>
            <person name="Hano T."/>
            <person name="Tomaru Y."/>
        </authorList>
    </citation>
    <scope>NUCLEOTIDE SEQUENCE [LARGE SCALE GENOMIC DNA]</scope>
    <source>
        <strain evidence="2 3">NIES-3715</strain>
    </source>
</reference>
<evidence type="ECO:0000256" key="1">
    <source>
        <dbReference type="SAM" id="MobiDB-lite"/>
    </source>
</evidence>
<name>A0AAD3DB54_9STRA</name>
<dbReference type="Proteomes" id="UP001054902">
    <property type="component" value="Unassembled WGS sequence"/>
</dbReference>
<feature type="compositionally biased region" description="Basic and acidic residues" evidence="1">
    <location>
        <begin position="21"/>
        <end position="30"/>
    </location>
</feature>
<protein>
    <submittedName>
        <fullName evidence="2">Uncharacterized protein</fullName>
    </submittedName>
</protein>
<dbReference type="AlphaFoldDB" id="A0AAD3DB54"/>
<feature type="region of interest" description="Disordered" evidence="1">
    <location>
        <begin position="13"/>
        <end position="59"/>
    </location>
</feature>
<gene>
    <name evidence="2" type="ORF">CTEN210_17685</name>
</gene>
<dbReference type="EMBL" id="BLLK01000072">
    <property type="protein sequence ID" value="GFH61209.1"/>
    <property type="molecule type" value="Genomic_DNA"/>
</dbReference>